<dbReference type="KEGG" id="pcea:J3359_02650"/>
<accession>A0A975CR36</accession>
<protein>
    <submittedName>
        <fullName evidence="3">Anti-sigma factor</fullName>
    </submittedName>
</protein>
<gene>
    <name evidence="3" type="ORF">J3359_02650</name>
</gene>
<dbReference type="InterPro" id="IPR018764">
    <property type="entry name" value="RskA_C"/>
</dbReference>
<dbReference type="Pfam" id="PF10099">
    <property type="entry name" value="RskA_C"/>
    <property type="match status" value="1"/>
</dbReference>
<evidence type="ECO:0000256" key="1">
    <source>
        <dbReference type="SAM" id="SignalP"/>
    </source>
</evidence>
<keyword evidence="1" id="KW-0732">Signal</keyword>
<dbReference type="AlphaFoldDB" id="A0A975CR36"/>
<dbReference type="EMBL" id="CP071869">
    <property type="protein sequence ID" value="QTE23195.1"/>
    <property type="molecule type" value="Genomic_DNA"/>
</dbReference>
<sequence>MKKVLNLATIFALTAFFAACSNNDNEPTTGNLTVNLDGLEKLGTDFVYEGWLIVNGAPVSTGTFTSVKFPQTFTVGFNDLETATKFVLSIEPKNDTDPAPSKTKILAGDFTGNSATVNSKIVGDFSDSWGKFILATPTDGMNNNERSGVWFLTPGTPPKAGLGLPELKEGWKYEGWAVINGKPVTTGKFTKLAATDEFGGFSGANALPAPNGANGFFPGEDFLTNAPDGQTFPVDLRGATIVITVEPSPDDSPAPFALKPLAKKVAADAVDHSPIDLGTGPKALITGSVKR</sequence>
<evidence type="ECO:0000313" key="4">
    <source>
        <dbReference type="Proteomes" id="UP000663920"/>
    </source>
</evidence>
<feature type="signal peptide" evidence="1">
    <location>
        <begin position="1"/>
        <end position="18"/>
    </location>
</feature>
<evidence type="ECO:0000259" key="2">
    <source>
        <dbReference type="Pfam" id="PF10099"/>
    </source>
</evidence>
<feature type="domain" description="Anti-sigma K factor RskA C-terminal" evidence="2">
    <location>
        <begin position="29"/>
        <end position="101"/>
    </location>
</feature>
<keyword evidence="4" id="KW-1185">Reference proteome</keyword>
<reference evidence="3 4" key="1">
    <citation type="submission" date="2021-03" db="EMBL/GenBank/DDBJ databases">
        <title>Complete genome of Polaribacter_sp.SM13.</title>
        <authorList>
            <person name="Jeong S.W."/>
            <person name="Bae J.W."/>
        </authorList>
    </citation>
    <scope>NUCLEOTIDE SEQUENCE [LARGE SCALE GENOMIC DNA]</scope>
    <source>
        <strain evidence="3 4">SM13</strain>
    </source>
</reference>
<dbReference type="GO" id="GO:0005886">
    <property type="term" value="C:plasma membrane"/>
    <property type="evidence" value="ECO:0007669"/>
    <property type="project" value="InterPro"/>
</dbReference>
<proteinExistence type="predicted"/>
<dbReference type="Proteomes" id="UP000663920">
    <property type="component" value="Chromosome"/>
</dbReference>
<name>A0A975CR36_9FLAO</name>
<organism evidence="3 4">
    <name type="scientific">Polaribacter cellanae</name>
    <dbReference type="NCBI Taxonomy" id="2818493"/>
    <lineage>
        <taxon>Bacteria</taxon>
        <taxon>Pseudomonadati</taxon>
        <taxon>Bacteroidota</taxon>
        <taxon>Flavobacteriia</taxon>
        <taxon>Flavobacteriales</taxon>
        <taxon>Flavobacteriaceae</taxon>
    </lineage>
</organism>
<dbReference type="PROSITE" id="PS51257">
    <property type="entry name" value="PROKAR_LIPOPROTEIN"/>
    <property type="match status" value="1"/>
</dbReference>
<evidence type="ECO:0000313" key="3">
    <source>
        <dbReference type="EMBL" id="QTE23195.1"/>
    </source>
</evidence>
<dbReference type="RefSeq" id="WP_208079206.1">
    <property type="nucleotide sequence ID" value="NZ_CP071869.1"/>
</dbReference>
<feature type="chain" id="PRO_5037884793" evidence="1">
    <location>
        <begin position="19"/>
        <end position="291"/>
    </location>
</feature>